<protein>
    <submittedName>
        <fullName evidence="5">Restriction endonuclease</fullName>
    </submittedName>
</protein>
<dbReference type="GO" id="GO:0015666">
    <property type="term" value="F:restriction endodeoxyribonuclease activity"/>
    <property type="evidence" value="ECO:0007669"/>
    <property type="project" value="TreeGrafter"/>
</dbReference>
<dbReference type="Pfam" id="PF04471">
    <property type="entry name" value="Mrr_cat"/>
    <property type="match status" value="1"/>
</dbReference>
<dbReference type="PANTHER" id="PTHR30015">
    <property type="entry name" value="MRR RESTRICTION SYSTEM PROTEIN"/>
    <property type="match status" value="1"/>
</dbReference>
<evidence type="ECO:0000313" key="5">
    <source>
        <dbReference type="EMBL" id="OOV08152.1"/>
    </source>
</evidence>
<feature type="transmembrane region" description="Helical" evidence="2">
    <location>
        <begin position="51"/>
        <end position="72"/>
    </location>
</feature>
<keyword evidence="5" id="KW-0540">Nuclease</keyword>
<keyword evidence="5" id="KW-0378">Hydrolase</keyword>
<feature type="domain" description="Restriction endonuclease type IV Mrr" evidence="4">
    <location>
        <begin position="147"/>
        <end position="258"/>
    </location>
</feature>
<dbReference type="Proteomes" id="UP000190750">
    <property type="component" value="Unassembled WGS sequence"/>
</dbReference>
<dbReference type="GO" id="GO:0009307">
    <property type="term" value="P:DNA restriction-modification system"/>
    <property type="evidence" value="ECO:0007669"/>
    <property type="project" value="InterPro"/>
</dbReference>
<dbReference type="InterPro" id="IPR052906">
    <property type="entry name" value="Type_IV_Methyl-Rstrct_Enzyme"/>
</dbReference>
<dbReference type="EMBL" id="MTJN01000002">
    <property type="protein sequence ID" value="OOV08152.1"/>
    <property type="molecule type" value="Genomic_DNA"/>
</dbReference>
<organism evidence="5 6">
    <name type="scientific">Rhodoferax fermentans</name>
    <dbReference type="NCBI Taxonomy" id="28066"/>
    <lineage>
        <taxon>Bacteria</taxon>
        <taxon>Pseudomonadati</taxon>
        <taxon>Pseudomonadota</taxon>
        <taxon>Betaproteobacteria</taxon>
        <taxon>Burkholderiales</taxon>
        <taxon>Comamonadaceae</taxon>
        <taxon>Rhodoferax</taxon>
    </lineage>
</organism>
<evidence type="ECO:0000256" key="1">
    <source>
        <dbReference type="SAM" id="MobiDB-lite"/>
    </source>
</evidence>
<name>A0A1T1AVL5_RHOFE</name>
<feature type="domain" description="DNA topoisomerase type IA zn finger" evidence="3">
    <location>
        <begin position="282"/>
        <end position="316"/>
    </location>
</feature>
<feature type="transmembrane region" description="Helical" evidence="2">
    <location>
        <begin position="21"/>
        <end position="39"/>
    </location>
</feature>
<proteinExistence type="predicted"/>
<comment type="caution">
    <text evidence="5">The sequence shown here is derived from an EMBL/GenBank/DDBJ whole genome shotgun (WGS) entry which is preliminary data.</text>
</comment>
<dbReference type="RefSeq" id="WP_078366021.1">
    <property type="nucleotide sequence ID" value="NZ_MTJN01000002.1"/>
</dbReference>
<accession>A0A1T1AVL5</accession>
<evidence type="ECO:0000256" key="2">
    <source>
        <dbReference type="SAM" id="Phobius"/>
    </source>
</evidence>
<evidence type="ECO:0000259" key="3">
    <source>
        <dbReference type="Pfam" id="PF01396"/>
    </source>
</evidence>
<keyword evidence="2" id="KW-0472">Membrane</keyword>
<keyword evidence="6" id="KW-1185">Reference proteome</keyword>
<dbReference type="GO" id="GO:0003916">
    <property type="term" value="F:DNA topoisomerase activity"/>
    <property type="evidence" value="ECO:0007669"/>
    <property type="project" value="InterPro"/>
</dbReference>
<dbReference type="PANTHER" id="PTHR30015:SF7">
    <property type="entry name" value="TYPE IV METHYL-DIRECTED RESTRICTION ENZYME ECOKMRR"/>
    <property type="match status" value="1"/>
</dbReference>
<dbReference type="SUPFAM" id="SSF52980">
    <property type="entry name" value="Restriction endonuclease-like"/>
    <property type="match status" value="1"/>
</dbReference>
<dbReference type="OrthoDB" id="5782056at2"/>
<sequence>MASRPRHTRQRNSTSTIKNMGQRATLLGLGFLIFPFFLGNSIMGQVVASGLFVPGWLLLVFGAVAWGLSVAAEKSSLTKLQPLPPTTTQWPKQPPTYTHQPNSKTRVEPAFARPSGAETPAPKPEPDPEVFKVPGKLAQWSPAVFAAIEWRRFEAVCEKLFAQAGFETRSQSHGADGGVDIWLYSRNAEGPVAVVQCKHWQGKLVGVRELREFFGVMTAQGLKRGTYATTSTYTTDAQQFAKDNHINALDASDLLAMIAKRSTEQQQALLDVAFEGEYWRPTCASCGVKMVERTPAKGGAKFWGCSHYPRCKSRLPMAGALRR</sequence>
<dbReference type="GO" id="GO:0006265">
    <property type="term" value="P:DNA topological change"/>
    <property type="evidence" value="ECO:0007669"/>
    <property type="project" value="InterPro"/>
</dbReference>
<reference evidence="5 6" key="1">
    <citation type="submission" date="2017-01" db="EMBL/GenBank/DDBJ databases">
        <title>Genome sequencing of Rhodoferax fermentans JCM 7819.</title>
        <authorList>
            <person name="Kim Y.J."/>
            <person name="Farh M.E.-A."/>
            <person name="Yang D.-C."/>
        </authorList>
    </citation>
    <scope>NUCLEOTIDE SEQUENCE [LARGE SCALE GENOMIC DNA]</scope>
    <source>
        <strain evidence="5 6">JCM 7819</strain>
    </source>
</reference>
<dbReference type="GO" id="GO:0003677">
    <property type="term" value="F:DNA binding"/>
    <property type="evidence" value="ECO:0007669"/>
    <property type="project" value="InterPro"/>
</dbReference>
<feature type="compositionally biased region" description="Low complexity" evidence="1">
    <location>
        <begin position="80"/>
        <end position="98"/>
    </location>
</feature>
<dbReference type="InterPro" id="IPR011335">
    <property type="entry name" value="Restrct_endonuc-II-like"/>
</dbReference>
<feature type="region of interest" description="Disordered" evidence="1">
    <location>
        <begin position="80"/>
        <end position="127"/>
    </location>
</feature>
<keyword evidence="2" id="KW-1133">Transmembrane helix</keyword>
<dbReference type="Gene3D" id="3.40.1350.10">
    <property type="match status" value="1"/>
</dbReference>
<dbReference type="InterPro" id="IPR011856">
    <property type="entry name" value="tRNA_endonuc-like_dom_sf"/>
</dbReference>
<dbReference type="InterPro" id="IPR007560">
    <property type="entry name" value="Restrct_endonuc_IV_Mrr"/>
</dbReference>
<keyword evidence="5" id="KW-0255">Endonuclease</keyword>
<dbReference type="InterPro" id="IPR013498">
    <property type="entry name" value="Topo_IA_Znf"/>
</dbReference>
<dbReference type="STRING" id="28066.RF819_16775"/>
<dbReference type="GO" id="GO:0005694">
    <property type="term" value="C:chromosome"/>
    <property type="evidence" value="ECO:0007669"/>
    <property type="project" value="InterPro"/>
</dbReference>
<evidence type="ECO:0000259" key="4">
    <source>
        <dbReference type="Pfam" id="PF04471"/>
    </source>
</evidence>
<gene>
    <name evidence="5" type="ORF">RF819_16775</name>
</gene>
<dbReference type="AlphaFoldDB" id="A0A1T1AVL5"/>
<keyword evidence="2" id="KW-0812">Transmembrane</keyword>
<dbReference type="Gene3D" id="3.30.65.10">
    <property type="entry name" value="Bacterial Topoisomerase I, domain 1"/>
    <property type="match status" value="1"/>
</dbReference>
<evidence type="ECO:0000313" key="6">
    <source>
        <dbReference type="Proteomes" id="UP000190750"/>
    </source>
</evidence>
<dbReference type="Pfam" id="PF01396">
    <property type="entry name" value="Zn_ribbon_Top1"/>
    <property type="match status" value="1"/>
</dbReference>